<evidence type="ECO:0000313" key="2">
    <source>
        <dbReference type="EMBL" id="CAA7045585.1"/>
    </source>
</evidence>
<proteinExistence type="predicted"/>
<name>A0A6D2JNS6_9BRAS</name>
<organism evidence="2 3">
    <name type="scientific">Microthlaspi erraticum</name>
    <dbReference type="NCBI Taxonomy" id="1685480"/>
    <lineage>
        <taxon>Eukaryota</taxon>
        <taxon>Viridiplantae</taxon>
        <taxon>Streptophyta</taxon>
        <taxon>Embryophyta</taxon>
        <taxon>Tracheophyta</taxon>
        <taxon>Spermatophyta</taxon>
        <taxon>Magnoliopsida</taxon>
        <taxon>eudicotyledons</taxon>
        <taxon>Gunneridae</taxon>
        <taxon>Pentapetalae</taxon>
        <taxon>rosids</taxon>
        <taxon>malvids</taxon>
        <taxon>Brassicales</taxon>
        <taxon>Brassicaceae</taxon>
        <taxon>Coluteocarpeae</taxon>
        <taxon>Microthlaspi</taxon>
    </lineage>
</organism>
<feature type="compositionally biased region" description="Polar residues" evidence="1">
    <location>
        <begin position="18"/>
        <end position="27"/>
    </location>
</feature>
<keyword evidence="3" id="KW-1185">Reference proteome</keyword>
<evidence type="ECO:0000256" key="1">
    <source>
        <dbReference type="SAM" id="MobiDB-lite"/>
    </source>
</evidence>
<feature type="compositionally biased region" description="Basic and acidic residues" evidence="1">
    <location>
        <begin position="7"/>
        <end position="16"/>
    </location>
</feature>
<protein>
    <submittedName>
        <fullName evidence="2">Uncharacterized protein</fullName>
    </submittedName>
</protein>
<reference evidence="2" key="1">
    <citation type="submission" date="2020-01" db="EMBL/GenBank/DDBJ databases">
        <authorList>
            <person name="Mishra B."/>
        </authorList>
    </citation>
    <scope>NUCLEOTIDE SEQUENCE [LARGE SCALE GENOMIC DNA]</scope>
</reference>
<comment type="caution">
    <text evidence="2">The sequence shown here is derived from an EMBL/GenBank/DDBJ whole genome shotgun (WGS) entry which is preliminary data.</text>
</comment>
<feature type="region of interest" description="Disordered" evidence="1">
    <location>
        <begin position="1"/>
        <end position="47"/>
    </location>
</feature>
<dbReference type="Proteomes" id="UP000467841">
    <property type="component" value="Unassembled WGS sequence"/>
</dbReference>
<gene>
    <name evidence="2" type="ORF">MERR_LOCUS32820</name>
</gene>
<evidence type="ECO:0000313" key="3">
    <source>
        <dbReference type="Proteomes" id="UP000467841"/>
    </source>
</evidence>
<sequence length="135" mass="14916">METVEEADWRANKDNLEESASANNTYSARIKPKVPYPGSVKKPKKEKEQAKLKDLVSQLSVRLPFVDACMIIPSLRKYMKSILTSNLSLEEGVMLITEDCSLALKTKPRRSLNPGSFVLSCQIGSLNAAFVKGLA</sequence>
<dbReference type="AlphaFoldDB" id="A0A6D2JNS6"/>
<accession>A0A6D2JNS6</accession>
<dbReference type="EMBL" id="CACVBM020001325">
    <property type="protein sequence ID" value="CAA7045585.1"/>
    <property type="molecule type" value="Genomic_DNA"/>
</dbReference>